<evidence type="ECO:0000256" key="7">
    <source>
        <dbReference type="ARBA" id="ARBA00022448"/>
    </source>
</evidence>
<dbReference type="Gene3D" id="1.10.274.10">
    <property type="entry name" value="PtsI, HPr-binding domain"/>
    <property type="match status" value="1"/>
</dbReference>
<feature type="active site" description="Proton donor" evidence="17">
    <location>
        <position position="614"/>
    </location>
</feature>
<keyword evidence="10 16" id="KW-0808">Transferase</keyword>
<dbReference type="SUPFAM" id="SSF51621">
    <property type="entry name" value="Phosphoenolpyruvate/pyruvate domain"/>
    <property type="match status" value="1"/>
</dbReference>
<dbReference type="InterPro" id="IPR050499">
    <property type="entry name" value="PEP-utilizing_PTS_enzyme"/>
</dbReference>
<keyword evidence="8 16" id="KW-0963">Cytoplasm</keyword>
<sequence length="652" mass="68982">MDVERTAVVRLEEGLHARPAARVVQFAKGFSSDIEIVKGGRSANAKSTVKLMLLAVKEGDEIVIRARGEDAEAAVEGLAAIVAGEADDPAREAAQTVPPEHVPAPTVAQEPAAPGELVGVAASEGVAVGRAFVYLPREPQPERGRIAAQEVEAETLRFRRAVEAVCAMLERKAGNGDAAAATAADIMAALKDVAQDPEFLTAVEVRIGAQEDPVAAVLAVGADLAERFTHIDDAYFRARAEDVRGVARQVANVLLGRDEIDLAALAEPAILVAGHLSALDLARLPLRLLRGLVTTEGGPTSHIAILARSFGFPAVVGVKAEEAALRSAKTVAIDGGRGVAVVNPDTAVAAAYAARLEKAEAERRALAAFTHVAPKTRDGRAIEVAANLGSEAEIDGALGFGAMGVGLFRTEFLFMHGKTLPSEDEQFRIYARVVKAFHPHAVIFRTLDIGGDKALPGIAPEREENPFLGWRGIRMCLDRPHLLKPQLRAILRTAAVGTARVMFPMVTDIAEVTAARALIDACRQELMDEGREAGPLEVGIMVETPAAALCAATLAREVDFFSIGTNDLTQYTMAADRTNARLAHLNRADHPAVLAMIEMTCRAAREAGIKVGVCGEAAGEPDMIPRLLGWGVSELSMSPSLIPRAKKIVSET</sequence>
<dbReference type="SUPFAM" id="SSF55594">
    <property type="entry name" value="HPr-like"/>
    <property type="match status" value="1"/>
</dbReference>
<dbReference type="InterPro" id="IPR000032">
    <property type="entry name" value="HPr-like"/>
</dbReference>
<dbReference type="NCBIfam" id="TIGR01417">
    <property type="entry name" value="PTS_I_fam"/>
    <property type="match status" value="1"/>
</dbReference>
<dbReference type="InterPro" id="IPR001020">
    <property type="entry name" value="PTS_HPr_His_P_site"/>
</dbReference>
<comment type="similarity">
    <text evidence="4 16">Belongs to the PEP-utilizing enzyme family.</text>
</comment>
<evidence type="ECO:0000256" key="19">
    <source>
        <dbReference type="PIRSR" id="PIRSR000732-3"/>
    </source>
</evidence>
<proteinExistence type="inferred from homology"/>
<dbReference type="InterPro" id="IPR036618">
    <property type="entry name" value="PtsI_HPr-bd_sf"/>
</dbReference>
<keyword evidence="22" id="KW-1185">Reference proteome</keyword>
<dbReference type="SUPFAM" id="SSF47831">
    <property type="entry name" value="Enzyme I of the PEP:sugar phosphotransferase system HPr-binding (sub)domain"/>
    <property type="match status" value="1"/>
</dbReference>
<dbReference type="Pfam" id="PF00381">
    <property type="entry name" value="PTS-HPr"/>
    <property type="match status" value="1"/>
</dbReference>
<dbReference type="Gene3D" id="3.20.20.60">
    <property type="entry name" value="Phosphoenolpyruvate-binding domains"/>
    <property type="match status" value="1"/>
</dbReference>
<evidence type="ECO:0000256" key="3">
    <source>
        <dbReference type="ARBA" id="ARBA00004496"/>
    </source>
</evidence>
<dbReference type="Pfam" id="PF02896">
    <property type="entry name" value="PEP-utilizers_C"/>
    <property type="match status" value="1"/>
</dbReference>
<dbReference type="GO" id="GO:0005737">
    <property type="term" value="C:cytoplasm"/>
    <property type="evidence" value="ECO:0007669"/>
    <property type="project" value="UniProtKB-SubCell"/>
</dbReference>
<dbReference type="InterPro" id="IPR024692">
    <property type="entry name" value="PTS_EI"/>
</dbReference>
<dbReference type="InterPro" id="IPR008731">
    <property type="entry name" value="PTS_EIN"/>
</dbReference>
<dbReference type="Gene3D" id="3.30.1340.10">
    <property type="entry name" value="HPr-like"/>
    <property type="match status" value="1"/>
</dbReference>
<keyword evidence="12 16" id="KW-0479">Metal-binding</keyword>
<feature type="binding site" evidence="19">
    <location>
        <position position="567"/>
    </location>
    <ligand>
        <name>Mg(2+)</name>
        <dbReference type="ChEBI" id="CHEBI:18420"/>
    </ligand>
</feature>
<dbReference type="GO" id="GO:0046872">
    <property type="term" value="F:metal ion binding"/>
    <property type="evidence" value="ECO:0007669"/>
    <property type="project" value="UniProtKB-KW"/>
</dbReference>
<dbReference type="InterPro" id="IPR036637">
    <property type="entry name" value="Phosphohistidine_dom_sf"/>
</dbReference>
<evidence type="ECO:0000256" key="6">
    <source>
        <dbReference type="ARBA" id="ARBA00016544"/>
    </source>
</evidence>
<keyword evidence="14 16" id="KW-0460">Magnesium</keyword>
<dbReference type="EC" id="2.7.3.9" evidence="5 16"/>
<dbReference type="Pfam" id="PF00391">
    <property type="entry name" value="PEP-utilizers"/>
    <property type="match status" value="1"/>
</dbReference>
<evidence type="ECO:0000313" key="22">
    <source>
        <dbReference type="Proteomes" id="UP000182703"/>
    </source>
</evidence>
<dbReference type="NCBIfam" id="TIGR01003">
    <property type="entry name" value="PTS_HPr_family"/>
    <property type="match status" value="1"/>
</dbReference>
<dbReference type="PROSITE" id="PS51350">
    <property type="entry name" value="PTS_HPR_DOM"/>
    <property type="match status" value="1"/>
</dbReference>
<evidence type="ECO:0000256" key="8">
    <source>
        <dbReference type="ARBA" id="ARBA00022490"/>
    </source>
</evidence>
<keyword evidence="9 16" id="KW-0762">Sugar transport</keyword>
<comment type="cofactor">
    <cofactor evidence="2 16 19">
        <name>Mg(2+)</name>
        <dbReference type="ChEBI" id="CHEBI:18420"/>
    </cofactor>
</comment>
<dbReference type="SUPFAM" id="SSF52009">
    <property type="entry name" value="Phosphohistidine domain"/>
    <property type="match status" value="1"/>
</dbReference>
<dbReference type="InterPro" id="IPR040442">
    <property type="entry name" value="Pyrv_kinase-like_dom_sf"/>
</dbReference>
<evidence type="ECO:0000256" key="5">
    <source>
        <dbReference type="ARBA" id="ARBA00012232"/>
    </source>
</evidence>
<keyword evidence="13 16" id="KW-0418">Kinase</keyword>
<dbReference type="PROSITE" id="PS00369">
    <property type="entry name" value="PTS_HPR_HIS"/>
    <property type="match status" value="1"/>
</dbReference>
<accession>A0AAC9JRF2</accession>
<evidence type="ECO:0000256" key="15">
    <source>
        <dbReference type="ARBA" id="ARBA00033235"/>
    </source>
</evidence>
<protein>
    <recommendedName>
        <fullName evidence="6 16">Phosphoenolpyruvate-protein phosphotransferase</fullName>
        <ecNumber evidence="5 16">2.7.3.9</ecNumber>
    </recommendedName>
    <alternativeName>
        <fullName evidence="15 16">Phosphotransferase system, enzyme I</fullName>
    </alternativeName>
</protein>
<dbReference type="GO" id="GO:0016301">
    <property type="term" value="F:kinase activity"/>
    <property type="evidence" value="ECO:0007669"/>
    <property type="project" value="UniProtKB-KW"/>
</dbReference>
<dbReference type="PANTHER" id="PTHR46244">
    <property type="entry name" value="PHOSPHOENOLPYRUVATE-PROTEIN PHOSPHOTRANSFERASE"/>
    <property type="match status" value="1"/>
</dbReference>
<dbReference type="CDD" id="cd00367">
    <property type="entry name" value="PTS-HPr_like"/>
    <property type="match status" value="1"/>
</dbReference>
<feature type="active site" description="Tele-phosphohistidine intermediate" evidence="17">
    <location>
        <position position="302"/>
    </location>
</feature>
<feature type="binding site" evidence="19">
    <location>
        <position position="543"/>
    </location>
    <ligand>
        <name>Mg(2+)</name>
        <dbReference type="ChEBI" id="CHEBI:18420"/>
    </ligand>
</feature>
<gene>
    <name evidence="21" type="ORF">BOQ54_03650</name>
</gene>
<evidence type="ECO:0000256" key="2">
    <source>
        <dbReference type="ARBA" id="ARBA00001946"/>
    </source>
</evidence>
<evidence type="ECO:0000256" key="9">
    <source>
        <dbReference type="ARBA" id="ARBA00022597"/>
    </source>
</evidence>
<organism evidence="21 22">
    <name type="scientific">Chelatococcus daeguensis</name>
    <dbReference type="NCBI Taxonomy" id="444444"/>
    <lineage>
        <taxon>Bacteria</taxon>
        <taxon>Pseudomonadati</taxon>
        <taxon>Pseudomonadota</taxon>
        <taxon>Alphaproteobacteria</taxon>
        <taxon>Hyphomicrobiales</taxon>
        <taxon>Chelatococcaceae</taxon>
        <taxon>Chelatococcus</taxon>
    </lineage>
</organism>
<evidence type="ECO:0000256" key="13">
    <source>
        <dbReference type="ARBA" id="ARBA00022777"/>
    </source>
</evidence>
<dbReference type="PROSITE" id="PS00742">
    <property type="entry name" value="PEP_ENZYMES_2"/>
    <property type="match status" value="1"/>
</dbReference>
<evidence type="ECO:0000259" key="20">
    <source>
        <dbReference type="PROSITE" id="PS51350"/>
    </source>
</evidence>
<dbReference type="PRINTS" id="PR01736">
    <property type="entry name" value="PHPHTRNFRASE"/>
</dbReference>
<dbReference type="InterPro" id="IPR000121">
    <property type="entry name" value="PEP_util_C"/>
</dbReference>
<evidence type="ECO:0000256" key="4">
    <source>
        <dbReference type="ARBA" id="ARBA00007837"/>
    </source>
</evidence>
<keyword evidence="7 16" id="KW-0813">Transport</keyword>
<dbReference type="KEGG" id="cdq:BOQ54_03650"/>
<dbReference type="EMBL" id="CP018095">
    <property type="protein sequence ID" value="APF38877.1"/>
    <property type="molecule type" value="Genomic_DNA"/>
</dbReference>
<comment type="function">
    <text evidence="16">General (non sugar-specific) component of the phosphoenolpyruvate-dependent sugar phosphotransferase system (sugar PTS). This major carbohydrate active-transport system catalyzes the phosphorylation of incoming sugar substrates concomitantly with their translocation across the cell membrane. Enzyme I transfers the phosphoryl group from phosphoenolpyruvate (PEP) to the phosphoryl carrier protein (HPr).</text>
</comment>
<evidence type="ECO:0000256" key="16">
    <source>
        <dbReference type="PIRNR" id="PIRNR000732"/>
    </source>
</evidence>
<feature type="binding site" evidence="18">
    <location>
        <position position="577"/>
    </location>
    <ligand>
        <name>phosphoenolpyruvate</name>
        <dbReference type="ChEBI" id="CHEBI:58702"/>
    </ligand>
</feature>
<dbReference type="AlphaFoldDB" id="A0AAC9JRF2"/>
<comment type="subcellular location">
    <subcellularLocation>
        <location evidence="3 16">Cytoplasm</location>
    </subcellularLocation>
</comment>
<evidence type="ECO:0000256" key="18">
    <source>
        <dbReference type="PIRSR" id="PIRSR000732-2"/>
    </source>
</evidence>
<reference evidence="21 22" key="1">
    <citation type="submission" date="2016-11" db="EMBL/GenBank/DDBJ databases">
        <title>Complete genome sequence of the aerobically denitrifying bacterium Chelatococcus daeguensis TAD1.</title>
        <authorList>
            <person name="Yang Y."/>
            <person name="Huang S."/>
            <person name="Lin E."/>
        </authorList>
    </citation>
    <scope>NUCLEOTIDE SEQUENCE [LARGE SCALE GENOMIC DNA]</scope>
    <source>
        <strain evidence="21 22">TAD1</strain>
    </source>
</reference>
<feature type="binding site" evidence="18">
    <location>
        <position position="445"/>
    </location>
    <ligand>
        <name>phosphoenolpyruvate</name>
        <dbReference type="ChEBI" id="CHEBI:58702"/>
    </ligand>
</feature>
<dbReference type="InterPro" id="IPR035895">
    <property type="entry name" value="HPr-like_sf"/>
</dbReference>
<dbReference type="InterPro" id="IPR008279">
    <property type="entry name" value="PEP-util_enz_mobile_dom"/>
</dbReference>
<evidence type="ECO:0000256" key="1">
    <source>
        <dbReference type="ARBA" id="ARBA00000683"/>
    </source>
</evidence>
<dbReference type="PANTHER" id="PTHR46244:SF6">
    <property type="entry name" value="PHOSPHOENOLPYRUVATE-PROTEIN PHOSPHOTRANSFERASE"/>
    <property type="match status" value="1"/>
</dbReference>
<feature type="binding site" evidence="18">
    <location>
        <position position="409"/>
    </location>
    <ligand>
        <name>phosphoenolpyruvate</name>
        <dbReference type="ChEBI" id="CHEBI:58702"/>
    </ligand>
</feature>
<evidence type="ECO:0000256" key="17">
    <source>
        <dbReference type="PIRSR" id="PIRSR000732-1"/>
    </source>
</evidence>
<comment type="catalytic activity">
    <reaction evidence="1 16">
        <text>L-histidyl-[protein] + phosphoenolpyruvate = N(pros)-phospho-L-histidyl-[protein] + pyruvate</text>
        <dbReference type="Rhea" id="RHEA:23880"/>
        <dbReference type="Rhea" id="RHEA-COMP:9745"/>
        <dbReference type="Rhea" id="RHEA-COMP:9746"/>
        <dbReference type="ChEBI" id="CHEBI:15361"/>
        <dbReference type="ChEBI" id="CHEBI:29979"/>
        <dbReference type="ChEBI" id="CHEBI:58702"/>
        <dbReference type="ChEBI" id="CHEBI:64837"/>
        <dbReference type="EC" id="2.7.3.9"/>
    </reaction>
</comment>
<name>A0AAC9JRF2_9HYPH</name>
<dbReference type="PRINTS" id="PR00107">
    <property type="entry name" value="PHOSPHOCPHPR"/>
</dbReference>
<dbReference type="Pfam" id="PF05524">
    <property type="entry name" value="PEP-utilisers_N"/>
    <property type="match status" value="1"/>
</dbReference>
<evidence type="ECO:0000256" key="14">
    <source>
        <dbReference type="ARBA" id="ARBA00022842"/>
    </source>
</evidence>
<feature type="domain" description="HPr" evidence="20">
    <location>
        <begin position="2"/>
        <end position="89"/>
    </location>
</feature>
<dbReference type="Gene3D" id="3.50.30.10">
    <property type="entry name" value="Phosphohistidine domain"/>
    <property type="match status" value="1"/>
</dbReference>
<evidence type="ECO:0000256" key="12">
    <source>
        <dbReference type="ARBA" id="ARBA00022723"/>
    </source>
</evidence>
<dbReference type="GO" id="GO:0008965">
    <property type="term" value="F:phosphoenolpyruvate-protein phosphotransferase activity"/>
    <property type="evidence" value="ECO:0007669"/>
    <property type="project" value="UniProtKB-EC"/>
</dbReference>
<dbReference type="InterPro" id="IPR006318">
    <property type="entry name" value="PTS_EI-like"/>
</dbReference>
<dbReference type="InterPro" id="IPR015813">
    <property type="entry name" value="Pyrv/PenolPyrv_kinase-like_dom"/>
</dbReference>
<feature type="binding site" evidence="18">
    <location>
        <begin position="566"/>
        <end position="567"/>
    </location>
    <ligand>
        <name>phosphoenolpyruvate</name>
        <dbReference type="ChEBI" id="CHEBI:58702"/>
    </ligand>
</feature>
<evidence type="ECO:0000313" key="21">
    <source>
        <dbReference type="EMBL" id="APF38877.1"/>
    </source>
</evidence>
<dbReference type="InterPro" id="IPR023151">
    <property type="entry name" value="PEP_util_CS"/>
</dbReference>
<evidence type="ECO:0000256" key="11">
    <source>
        <dbReference type="ARBA" id="ARBA00022683"/>
    </source>
</evidence>
<keyword evidence="11 16" id="KW-0598">Phosphotransferase system</keyword>
<dbReference type="PIRSF" id="PIRSF000732">
    <property type="entry name" value="PTS_enzyme_I"/>
    <property type="match status" value="1"/>
</dbReference>
<dbReference type="GO" id="GO:0009401">
    <property type="term" value="P:phosphoenolpyruvate-dependent sugar phosphotransferase system"/>
    <property type="evidence" value="ECO:0007669"/>
    <property type="project" value="UniProtKB-KW"/>
</dbReference>
<dbReference type="Proteomes" id="UP000182703">
    <property type="component" value="Chromosome"/>
</dbReference>
<evidence type="ECO:0000256" key="10">
    <source>
        <dbReference type="ARBA" id="ARBA00022679"/>
    </source>
</evidence>